<evidence type="ECO:0000313" key="2">
    <source>
        <dbReference type="Proteomes" id="UP000192756"/>
    </source>
</evidence>
<sequence>MKHKPKEPLFAQVGFPDKQTVLSIYGHMPAKKLKAIVEAINKVIKENRNNAIKTQS</sequence>
<reference evidence="2" key="1">
    <citation type="submission" date="2017-04" db="EMBL/GenBank/DDBJ databases">
        <authorList>
            <person name="Varghese N."/>
            <person name="Submissions S."/>
        </authorList>
    </citation>
    <scope>NUCLEOTIDE SEQUENCE [LARGE SCALE GENOMIC DNA]</scope>
    <source>
        <strain evidence="2">DSM 12126</strain>
    </source>
</reference>
<accession>A0A1W2CUW1</accession>
<dbReference type="EMBL" id="FWXT01000002">
    <property type="protein sequence ID" value="SMC88682.1"/>
    <property type="molecule type" value="Genomic_DNA"/>
</dbReference>
<name>A0A1W2CUW1_9SPHI</name>
<dbReference type="STRING" id="151894.SAMN04488524_3220"/>
<dbReference type="RefSeq" id="WP_159451721.1">
    <property type="nucleotide sequence ID" value="NZ_FWXT01000002.1"/>
</dbReference>
<gene>
    <name evidence="1" type="ORF">SAMN04488524_3220</name>
</gene>
<evidence type="ECO:0000313" key="1">
    <source>
        <dbReference type="EMBL" id="SMC88682.1"/>
    </source>
</evidence>
<proteinExistence type="predicted"/>
<organism evidence="1 2">
    <name type="scientific">Pedobacter africanus</name>
    <dbReference type="NCBI Taxonomy" id="151894"/>
    <lineage>
        <taxon>Bacteria</taxon>
        <taxon>Pseudomonadati</taxon>
        <taxon>Bacteroidota</taxon>
        <taxon>Sphingobacteriia</taxon>
        <taxon>Sphingobacteriales</taxon>
        <taxon>Sphingobacteriaceae</taxon>
        <taxon>Pedobacter</taxon>
    </lineage>
</organism>
<keyword evidence="2" id="KW-1185">Reference proteome</keyword>
<dbReference type="AlphaFoldDB" id="A0A1W2CUW1"/>
<protein>
    <submittedName>
        <fullName evidence="1">Uncharacterized protein</fullName>
    </submittedName>
</protein>
<dbReference type="Proteomes" id="UP000192756">
    <property type="component" value="Unassembled WGS sequence"/>
</dbReference>